<dbReference type="RefSeq" id="WP_116178344.1">
    <property type="nucleotide sequence ID" value="NZ_CP144375.1"/>
</dbReference>
<dbReference type="PROSITE" id="PS50995">
    <property type="entry name" value="HTH_MARR_2"/>
    <property type="match status" value="1"/>
</dbReference>
<dbReference type="InterPro" id="IPR036390">
    <property type="entry name" value="WH_DNA-bd_sf"/>
</dbReference>
<organism evidence="2 3">
    <name type="scientific">Kutzneria buriramensis</name>
    <dbReference type="NCBI Taxonomy" id="1045776"/>
    <lineage>
        <taxon>Bacteria</taxon>
        <taxon>Bacillati</taxon>
        <taxon>Actinomycetota</taxon>
        <taxon>Actinomycetes</taxon>
        <taxon>Pseudonocardiales</taxon>
        <taxon>Pseudonocardiaceae</taxon>
        <taxon>Kutzneria</taxon>
    </lineage>
</organism>
<evidence type="ECO:0000259" key="1">
    <source>
        <dbReference type="PROSITE" id="PS50995"/>
    </source>
</evidence>
<dbReference type="OrthoDB" id="4826718at2"/>
<name>A0A3E0HAV7_9PSEU</name>
<dbReference type="InterPro" id="IPR000835">
    <property type="entry name" value="HTH_MarR-typ"/>
</dbReference>
<comment type="caution">
    <text evidence="2">The sequence shown here is derived from an EMBL/GenBank/DDBJ whole genome shotgun (WGS) entry which is preliminary data.</text>
</comment>
<dbReference type="EMBL" id="QUNO01000012">
    <property type="protein sequence ID" value="REH41174.1"/>
    <property type="molecule type" value="Genomic_DNA"/>
</dbReference>
<accession>A0A3E0HAV7</accession>
<feature type="domain" description="HTH marR-type" evidence="1">
    <location>
        <begin position="8"/>
        <end position="140"/>
    </location>
</feature>
<protein>
    <submittedName>
        <fullName evidence="2">DNA-binding MarR family transcriptional regulator</fullName>
    </submittedName>
</protein>
<dbReference type="Proteomes" id="UP000256269">
    <property type="component" value="Unassembled WGS sequence"/>
</dbReference>
<dbReference type="InterPro" id="IPR036388">
    <property type="entry name" value="WH-like_DNA-bd_sf"/>
</dbReference>
<dbReference type="GO" id="GO:0006950">
    <property type="term" value="P:response to stress"/>
    <property type="evidence" value="ECO:0007669"/>
    <property type="project" value="TreeGrafter"/>
</dbReference>
<gene>
    <name evidence="2" type="ORF">BCF44_112256</name>
</gene>
<dbReference type="PRINTS" id="PR00598">
    <property type="entry name" value="HTHMARR"/>
</dbReference>
<dbReference type="PANTHER" id="PTHR33164:SF99">
    <property type="entry name" value="MARR FAMILY REGULATORY PROTEIN"/>
    <property type="match status" value="1"/>
</dbReference>
<dbReference type="Gene3D" id="1.10.10.10">
    <property type="entry name" value="Winged helix-like DNA-binding domain superfamily/Winged helix DNA-binding domain"/>
    <property type="match status" value="1"/>
</dbReference>
<dbReference type="PANTHER" id="PTHR33164">
    <property type="entry name" value="TRANSCRIPTIONAL REGULATOR, MARR FAMILY"/>
    <property type="match status" value="1"/>
</dbReference>
<dbReference type="Pfam" id="PF12802">
    <property type="entry name" value="MarR_2"/>
    <property type="match status" value="1"/>
</dbReference>
<keyword evidence="3" id="KW-1185">Reference proteome</keyword>
<dbReference type="GO" id="GO:0003677">
    <property type="term" value="F:DNA binding"/>
    <property type="evidence" value="ECO:0007669"/>
    <property type="project" value="UniProtKB-KW"/>
</dbReference>
<dbReference type="SMART" id="SM00347">
    <property type="entry name" value="HTH_MARR"/>
    <property type="match status" value="1"/>
</dbReference>
<evidence type="ECO:0000313" key="2">
    <source>
        <dbReference type="EMBL" id="REH41174.1"/>
    </source>
</evidence>
<evidence type="ECO:0000313" key="3">
    <source>
        <dbReference type="Proteomes" id="UP000256269"/>
    </source>
</evidence>
<sequence>MSEPHRLSGTVVWLLGRAAQRAHVLARDRLTAAGIGKWHYAVLATLTEHGQQSQADIGRRLGLDRSDVVAVLNDLQGDGYVTREPDPADRRRNIVTISDVGRTALAGFDLLVAEADGLLMDELSADDRACLKALLERIAHV</sequence>
<dbReference type="GO" id="GO:0003700">
    <property type="term" value="F:DNA-binding transcription factor activity"/>
    <property type="evidence" value="ECO:0007669"/>
    <property type="project" value="InterPro"/>
</dbReference>
<dbReference type="SUPFAM" id="SSF46785">
    <property type="entry name" value="Winged helix' DNA-binding domain"/>
    <property type="match status" value="1"/>
</dbReference>
<dbReference type="AlphaFoldDB" id="A0A3E0HAV7"/>
<dbReference type="InterPro" id="IPR039422">
    <property type="entry name" value="MarR/SlyA-like"/>
</dbReference>
<proteinExistence type="predicted"/>
<reference evidence="2 3" key="1">
    <citation type="submission" date="2018-08" db="EMBL/GenBank/DDBJ databases">
        <title>Genomic Encyclopedia of Archaeal and Bacterial Type Strains, Phase II (KMG-II): from individual species to whole genera.</title>
        <authorList>
            <person name="Goeker M."/>
        </authorList>
    </citation>
    <scope>NUCLEOTIDE SEQUENCE [LARGE SCALE GENOMIC DNA]</scope>
    <source>
        <strain evidence="2 3">DSM 45791</strain>
    </source>
</reference>
<keyword evidence="2" id="KW-0238">DNA-binding</keyword>